<evidence type="ECO:0000313" key="3">
    <source>
        <dbReference type="EMBL" id="VEJ29066.1"/>
    </source>
</evidence>
<reference evidence="2" key="1">
    <citation type="submission" date="2017-10" db="EMBL/GenBank/DDBJ databases">
        <title>Kefir isolates.</title>
        <authorList>
            <person name="Kim Y."/>
            <person name="Blasche S."/>
        </authorList>
    </citation>
    <scope>NUCLEOTIDE SEQUENCE [LARGE SCALE GENOMIC DNA]</scope>
    <source>
        <strain evidence="2">OG2-2</strain>
    </source>
</reference>
<evidence type="ECO:0000256" key="1">
    <source>
        <dbReference type="SAM" id="Phobius"/>
    </source>
</evidence>
<dbReference type="PANTHER" id="PTHR38446:SF1">
    <property type="entry name" value="BLL0914 PROTEIN"/>
    <property type="match status" value="1"/>
</dbReference>
<evidence type="ECO:0000313" key="5">
    <source>
        <dbReference type="Proteomes" id="UP000270988"/>
    </source>
</evidence>
<keyword evidence="1" id="KW-1133">Transmembrane helix</keyword>
<feature type="transmembrane region" description="Helical" evidence="1">
    <location>
        <begin position="82"/>
        <end position="103"/>
    </location>
</feature>
<gene>
    <name evidence="2" type="ORF">CRM92_00110</name>
    <name evidence="3" type="ORF">NCTC10918_00311</name>
</gene>
<sequence>MSTLASVVTVFAFVSIAIHVYIWILETFLWTKPRGRNTFGTTEEFAEASKEMAANQGLYNLMLAWIAATGLLAFWVGGLPQVGIALMFAGLGSMAVAGIYLFATSPDKRKPALIQCVPPILSLILLFTMVS</sequence>
<protein>
    <submittedName>
        <fullName evidence="2">DUF1304 domain-containing protein</fullName>
    </submittedName>
    <submittedName>
        <fullName evidence="3">Predicted membrane protein</fullName>
    </submittedName>
</protein>
<feature type="transmembrane region" description="Helical" evidence="1">
    <location>
        <begin position="112"/>
        <end position="130"/>
    </location>
</feature>
<reference evidence="3 5" key="2">
    <citation type="submission" date="2018-12" db="EMBL/GenBank/DDBJ databases">
        <authorList>
            <consortium name="Pathogen Informatics"/>
        </authorList>
    </citation>
    <scope>NUCLEOTIDE SEQUENCE [LARGE SCALE GENOMIC DNA]</scope>
    <source>
        <strain evidence="3 5">NCTC10918</strain>
    </source>
</reference>
<name>A0A2A8D9G6_9MICC</name>
<keyword evidence="1" id="KW-0472">Membrane</keyword>
<keyword evidence="4" id="KW-1185">Reference proteome</keyword>
<dbReference type="Pfam" id="PF06993">
    <property type="entry name" value="DUF1304"/>
    <property type="match status" value="1"/>
</dbReference>
<feature type="transmembrane region" description="Helical" evidence="1">
    <location>
        <begin position="6"/>
        <end position="24"/>
    </location>
</feature>
<evidence type="ECO:0000313" key="2">
    <source>
        <dbReference type="EMBL" id="PEN17417.1"/>
    </source>
</evidence>
<organism evidence="2 4">
    <name type="scientific">Rothia dentocariosa</name>
    <dbReference type="NCBI Taxonomy" id="2047"/>
    <lineage>
        <taxon>Bacteria</taxon>
        <taxon>Bacillati</taxon>
        <taxon>Actinomycetota</taxon>
        <taxon>Actinomycetes</taxon>
        <taxon>Micrococcales</taxon>
        <taxon>Micrococcaceae</taxon>
        <taxon>Rothia</taxon>
    </lineage>
</organism>
<evidence type="ECO:0000313" key="4">
    <source>
        <dbReference type="Proteomes" id="UP000219947"/>
    </source>
</evidence>
<dbReference type="RefSeq" id="WP_048752000.1">
    <property type="nucleotide sequence ID" value="NZ_CALIIF010000020.1"/>
</dbReference>
<accession>A0A2A8D9G6</accession>
<dbReference type="PANTHER" id="PTHR38446">
    <property type="entry name" value="BLL0914 PROTEIN"/>
    <property type="match status" value="1"/>
</dbReference>
<keyword evidence="1" id="KW-0812">Transmembrane</keyword>
<proteinExistence type="predicted"/>
<dbReference type="InterPro" id="IPR009732">
    <property type="entry name" value="DUF1304"/>
</dbReference>
<dbReference type="STRING" id="762948.HMPREF0733_11635"/>
<dbReference type="Proteomes" id="UP000270988">
    <property type="component" value="Chromosome"/>
</dbReference>
<dbReference type="EMBL" id="PDEV01000001">
    <property type="protein sequence ID" value="PEN17417.1"/>
    <property type="molecule type" value="Genomic_DNA"/>
</dbReference>
<feature type="transmembrane region" description="Helical" evidence="1">
    <location>
        <begin position="58"/>
        <end position="76"/>
    </location>
</feature>
<dbReference type="Proteomes" id="UP000219947">
    <property type="component" value="Unassembled WGS sequence"/>
</dbReference>
<dbReference type="EMBL" id="LR134521">
    <property type="protein sequence ID" value="VEJ29066.1"/>
    <property type="molecule type" value="Genomic_DNA"/>
</dbReference>
<dbReference type="AlphaFoldDB" id="A0A2A8D9G6"/>